<keyword evidence="3" id="KW-1185">Reference proteome</keyword>
<dbReference type="EMBL" id="JAAALK010000283">
    <property type="protein sequence ID" value="KAG8070147.1"/>
    <property type="molecule type" value="Genomic_DNA"/>
</dbReference>
<name>A0A8J5SRY6_ZIZPA</name>
<sequence length="129" mass="14749">MAAGAAIKTPRASPRLAAPPPPPIPASEKRSRRPPSPRARINGRLLSPPTPVPPARDGAEEDRLRRAPRRGGVRLRGRGLRVPRRRARPRGGHQRRRRRPRGRARRWRRRPLLPRLLPPLRRRARRRGG</sequence>
<gene>
    <name evidence="2" type="ORF">GUJ93_ZPchr0006g43996</name>
</gene>
<feature type="compositionally biased region" description="Basic residues" evidence="1">
    <location>
        <begin position="66"/>
        <end position="112"/>
    </location>
</feature>
<dbReference type="Proteomes" id="UP000729402">
    <property type="component" value="Unassembled WGS sequence"/>
</dbReference>
<dbReference type="AlphaFoldDB" id="A0A8J5SRY6"/>
<organism evidence="2 3">
    <name type="scientific">Zizania palustris</name>
    <name type="common">Northern wild rice</name>
    <dbReference type="NCBI Taxonomy" id="103762"/>
    <lineage>
        <taxon>Eukaryota</taxon>
        <taxon>Viridiplantae</taxon>
        <taxon>Streptophyta</taxon>
        <taxon>Embryophyta</taxon>
        <taxon>Tracheophyta</taxon>
        <taxon>Spermatophyta</taxon>
        <taxon>Magnoliopsida</taxon>
        <taxon>Liliopsida</taxon>
        <taxon>Poales</taxon>
        <taxon>Poaceae</taxon>
        <taxon>BOP clade</taxon>
        <taxon>Oryzoideae</taxon>
        <taxon>Oryzeae</taxon>
        <taxon>Zizaniinae</taxon>
        <taxon>Zizania</taxon>
    </lineage>
</organism>
<reference evidence="2" key="2">
    <citation type="submission" date="2021-02" db="EMBL/GenBank/DDBJ databases">
        <authorList>
            <person name="Kimball J.A."/>
            <person name="Haas M.W."/>
            <person name="Macchietto M."/>
            <person name="Kono T."/>
            <person name="Duquette J."/>
            <person name="Shao M."/>
        </authorList>
    </citation>
    <scope>NUCLEOTIDE SEQUENCE</scope>
    <source>
        <tissue evidence="2">Fresh leaf tissue</tissue>
    </source>
</reference>
<protein>
    <submittedName>
        <fullName evidence="2">Uncharacterized protein</fullName>
    </submittedName>
</protein>
<feature type="region of interest" description="Disordered" evidence="1">
    <location>
        <begin position="1"/>
        <end position="129"/>
    </location>
</feature>
<evidence type="ECO:0000313" key="3">
    <source>
        <dbReference type="Proteomes" id="UP000729402"/>
    </source>
</evidence>
<accession>A0A8J5SRY6</accession>
<evidence type="ECO:0000313" key="2">
    <source>
        <dbReference type="EMBL" id="KAG8070147.1"/>
    </source>
</evidence>
<reference evidence="2" key="1">
    <citation type="journal article" date="2021" name="bioRxiv">
        <title>Whole Genome Assembly and Annotation of Northern Wild Rice, Zizania palustris L., Supports a Whole Genome Duplication in the Zizania Genus.</title>
        <authorList>
            <person name="Haas M."/>
            <person name="Kono T."/>
            <person name="Macchietto M."/>
            <person name="Millas R."/>
            <person name="McGilp L."/>
            <person name="Shao M."/>
            <person name="Duquette J."/>
            <person name="Hirsch C.N."/>
            <person name="Kimball J."/>
        </authorList>
    </citation>
    <scope>NUCLEOTIDE SEQUENCE</scope>
    <source>
        <tissue evidence="2">Fresh leaf tissue</tissue>
    </source>
</reference>
<comment type="caution">
    <text evidence="2">The sequence shown here is derived from an EMBL/GenBank/DDBJ whole genome shotgun (WGS) entry which is preliminary data.</text>
</comment>
<proteinExistence type="predicted"/>
<evidence type="ECO:0000256" key="1">
    <source>
        <dbReference type="SAM" id="MobiDB-lite"/>
    </source>
</evidence>
<feature type="compositionally biased region" description="Basic residues" evidence="1">
    <location>
        <begin position="120"/>
        <end position="129"/>
    </location>
</feature>